<proteinExistence type="predicted"/>
<reference evidence="2" key="1">
    <citation type="submission" date="2023-07" db="EMBL/GenBank/DDBJ databases">
        <title>Genomic Encyclopedia of Type Strains, Phase IV (KMG-IV): sequencing the most valuable type-strain genomes for metagenomic binning, comparative biology and taxonomic classification.</title>
        <authorList>
            <person name="Goeker M."/>
        </authorList>
    </citation>
    <scope>NUCLEOTIDE SEQUENCE</scope>
    <source>
        <strain evidence="2">DSM 24202</strain>
    </source>
</reference>
<sequence length="191" mass="20710">MLWGGFYPGLRRLPGASPGDMHGAALRAESGAGRRCFREPIGLIGPIKSAIRRISLIRPSKCGALRAHALGGGAFTPGCGAFQAPHPGICMVRPSGPNLGPGGGVFASRSDRSDRSDRSSRRSVRSVGYVRDNQKDDRTNALNLRFPWRLLFQPKQPFVFAAFYRREAAEALKARNMTAQGKHAESVRRPG</sequence>
<dbReference type="EMBL" id="JAUSVL010000001">
    <property type="protein sequence ID" value="MDQ0289676.1"/>
    <property type="molecule type" value="Genomic_DNA"/>
</dbReference>
<evidence type="ECO:0000313" key="3">
    <source>
        <dbReference type="Proteomes" id="UP001238163"/>
    </source>
</evidence>
<dbReference type="AlphaFoldDB" id="A0AAE4ANI5"/>
<comment type="caution">
    <text evidence="2">The sequence shown here is derived from an EMBL/GenBank/DDBJ whole genome shotgun (WGS) entry which is preliminary data.</text>
</comment>
<feature type="compositionally biased region" description="Basic and acidic residues" evidence="1">
    <location>
        <begin position="109"/>
        <end position="120"/>
    </location>
</feature>
<dbReference type="Proteomes" id="UP001238163">
    <property type="component" value="Unassembled WGS sequence"/>
</dbReference>
<evidence type="ECO:0000256" key="1">
    <source>
        <dbReference type="SAM" id="MobiDB-lite"/>
    </source>
</evidence>
<evidence type="ECO:0000313" key="2">
    <source>
        <dbReference type="EMBL" id="MDQ0289676.1"/>
    </source>
</evidence>
<feature type="region of interest" description="Disordered" evidence="1">
    <location>
        <begin position="101"/>
        <end position="132"/>
    </location>
</feature>
<organism evidence="2 3">
    <name type="scientific">Oligosphaera ethanolica</name>
    <dbReference type="NCBI Taxonomy" id="760260"/>
    <lineage>
        <taxon>Bacteria</taxon>
        <taxon>Pseudomonadati</taxon>
        <taxon>Lentisphaerota</taxon>
        <taxon>Oligosphaeria</taxon>
        <taxon>Oligosphaerales</taxon>
        <taxon>Oligosphaeraceae</taxon>
        <taxon>Oligosphaera</taxon>
    </lineage>
</organism>
<protein>
    <submittedName>
        <fullName evidence="2">Uncharacterized protein</fullName>
    </submittedName>
</protein>
<gene>
    <name evidence="2" type="ORF">J3R75_001783</name>
</gene>
<accession>A0AAE4ANI5</accession>
<name>A0AAE4ANI5_9BACT</name>
<keyword evidence="3" id="KW-1185">Reference proteome</keyword>